<dbReference type="SUPFAM" id="SSF63520">
    <property type="entry name" value="PTS-regulatory domain, PRD"/>
    <property type="match status" value="2"/>
</dbReference>
<accession>A0ABT6H0H5</accession>
<dbReference type="Pfam" id="PF03123">
    <property type="entry name" value="CAT_RBD"/>
    <property type="match status" value="1"/>
</dbReference>
<dbReference type="Gene3D" id="1.10.1790.10">
    <property type="entry name" value="PRD domain"/>
    <property type="match status" value="1"/>
</dbReference>
<dbReference type="Gene3D" id="1.20.890.100">
    <property type="match status" value="1"/>
</dbReference>
<feature type="domain" description="PRD" evidence="2">
    <location>
        <begin position="69"/>
        <end position="174"/>
    </location>
</feature>
<dbReference type="EMBL" id="JARULN010000001">
    <property type="protein sequence ID" value="MDG5752392.1"/>
    <property type="molecule type" value="Genomic_DNA"/>
</dbReference>
<feature type="domain" description="PRD" evidence="2">
    <location>
        <begin position="175"/>
        <end position="283"/>
    </location>
</feature>
<reference evidence="3 4" key="1">
    <citation type="submission" date="2023-04" db="EMBL/GenBank/DDBJ databases">
        <title>Ectobacillus antri isolated from activated sludge.</title>
        <authorList>
            <person name="Yan P."/>
            <person name="Liu X."/>
        </authorList>
    </citation>
    <scope>NUCLEOTIDE SEQUENCE [LARGE SCALE GENOMIC DNA]</scope>
    <source>
        <strain evidence="3 4">C18H</strain>
    </source>
</reference>
<evidence type="ECO:0000259" key="2">
    <source>
        <dbReference type="PROSITE" id="PS51372"/>
    </source>
</evidence>
<organism evidence="3 4">
    <name type="scientific">Ectobacillus antri</name>
    <dbReference type="NCBI Taxonomy" id="2486280"/>
    <lineage>
        <taxon>Bacteria</taxon>
        <taxon>Bacillati</taxon>
        <taxon>Bacillota</taxon>
        <taxon>Bacilli</taxon>
        <taxon>Bacillales</taxon>
        <taxon>Bacillaceae</taxon>
        <taxon>Ectobacillus</taxon>
    </lineage>
</organism>
<gene>
    <name evidence="3" type="ORF">P6P90_00060</name>
</gene>
<proteinExistence type="predicted"/>
<evidence type="ECO:0000256" key="1">
    <source>
        <dbReference type="ARBA" id="ARBA00022737"/>
    </source>
</evidence>
<dbReference type="SMART" id="SM01061">
    <property type="entry name" value="CAT_RBD"/>
    <property type="match status" value="1"/>
</dbReference>
<dbReference type="SUPFAM" id="SSF50151">
    <property type="entry name" value="SacY-like RNA-binding domain"/>
    <property type="match status" value="1"/>
</dbReference>
<dbReference type="InterPro" id="IPR004341">
    <property type="entry name" value="CAT_RNA-bd_dom"/>
</dbReference>
<dbReference type="PROSITE" id="PS51372">
    <property type="entry name" value="PRD_2"/>
    <property type="match status" value="2"/>
</dbReference>
<dbReference type="InterPro" id="IPR050661">
    <property type="entry name" value="BglG_antiterminators"/>
</dbReference>
<sequence>MKECLKIKKVLNNNVIIASHNQHNEVVVIGKGIGFGRKTDDILDGERAEKIFVLKNEREQEQYKMLVPHVSERLIEIMNDVLLYIQQRVEAPLNEHIHVALTDHIAFAIRRLKQGFAMDNPFLMETKALYPQEYKIATDVVSLINERLQIELPEGEIGFVALHIYSAITNSEVSSVNQNSRLIAHLITLTEEQLDLLIDRESIHYLRLVRHLHYAIERVKNGEKVEEPKRFAEILKDEYPVCYNLAWKLVKVMQNQLQQPVYEAEIVYLTMHLQRLVQSKINVK</sequence>
<dbReference type="InterPro" id="IPR011608">
    <property type="entry name" value="PRD"/>
</dbReference>
<dbReference type="RefSeq" id="WP_124564833.1">
    <property type="nucleotide sequence ID" value="NZ_JARRRY010000001.1"/>
</dbReference>
<keyword evidence="1" id="KW-0677">Repeat</keyword>
<dbReference type="NCBIfam" id="NF047357">
    <property type="entry name" value="antiterm_GlcT"/>
    <property type="match status" value="1"/>
</dbReference>
<evidence type="ECO:0000313" key="3">
    <source>
        <dbReference type="EMBL" id="MDG5752392.1"/>
    </source>
</evidence>
<dbReference type="Gene3D" id="1.20.58.1950">
    <property type="match status" value="1"/>
</dbReference>
<dbReference type="Pfam" id="PF00874">
    <property type="entry name" value="PRD"/>
    <property type="match status" value="2"/>
</dbReference>
<evidence type="ECO:0000313" key="4">
    <source>
        <dbReference type="Proteomes" id="UP001218246"/>
    </source>
</evidence>
<name>A0ABT6H0H5_9BACI</name>
<comment type="caution">
    <text evidence="3">The sequence shown here is derived from an EMBL/GenBank/DDBJ whole genome shotgun (WGS) entry which is preliminary data.</text>
</comment>
<keyword evidence="4" id="KW-1185">Reference proteome</keyword>
<dbReference type="InterPro" id="IPR036634">
    <property type="entry name" value="PRD_sf"/>
</dbReference>
<dbReference type="Proteomes" id="UP001218246">
    <property type="component" value="Unassembled WGS sequence"/>
</dbReference>
<dbReference type="PANTHER" id="PTHR30185:SF16">
    <property type="entry name" value="PROTEIN GLCT"/>
    <property type="match status" value="1"/>
</dbReference>
<dbReference type="InterPro" id="IPR036650">
    <property type="entry name" value="CAT_RNA-bd_dom_sf"/>
</dbReference>
<dbReference type="PANTHER" id="PTHR30185">
    <property type="entry name" value="CRYPTIC BETA-GLUCOSIDE BGL OPERON ANTITERMINATOR"/>
    <property type="match status" value="1"/>
</dbReference>
<dbReference type="Gene3D" id="2.30.24.10">
    <property type="entry name" value="CAT RNA-binding domain"/>
    <property type="match status" value="1"/>
</dbReference>
<protein>
    <submittedName>
        <fullName evidence="3">Transcription antiterminator</fullName>
    </submittedName>
</protein>